<dbReference type="SUPFAM" id="SSF47616">
    <property type="entry name" value="GST C-terminal domain-like"/>
    <property type="match status" value="1"/>
</dbReference>
<dbReference type="CDD" id="cd00570">
    <property type="entry name" value="GST_N_family"/>
    <property type="match status" value="1"/>
</dbReference>
<dbReference type="Gene3D" id="1.20.1050.10">
    <property type="match status" value="1"/>
</dbReference>
<reference evidence="4" key="1">
    <citation type="journal article" date="2019" name="Int. J. Syst. Evol. Microbiol.">
        <title>The Global Catalogue of Microorganisms (GCM) 10K type strain sequencing project: providing services to taxonomists for standard genome sequencing and annotation.</title>
        <authorList>
            <consortium name="The Broad Institute Genomics Platform"/>
            <consortium name="The Broad Institute Genome Sequencing Center for Infectious Disease"/>
            <person name="Wu L."/>
            <person name="Ma J."/>
        </authorList>
    </citation>
    <scope>NUCLEOTIDE SEQUENCE [LARGE SCALE GENOMIC DNA]</scope>
    <source>
        <strain evidence="4">KCTC 42182</strain>
    </source>
</reference>
<dbReference type="PANTHER" id="PTHR44051:SF8">
    <property type="entry name" value="GLUTATHIONE S-TRANSFERASE GSTA"/>
    <property type="match status" value="1"/>
</dbReference>
<dbReference type="InterPro" id="IPR036249">
    <property type="entry name" value="Thioredoxin-like_sf"/>
</dbReference>
<dbReference type="InterPro" id="IPR004046">
    <property type="entry name" value="GST_C"/>
</dbReference>
<comment type="caution">
    <text evidence="3">The sequence shown here is derived from an EMBL/GenBank/DDBJ whole genome shotgun (WGS) entry which is preliminary data.</text>
</comment>
<evidence type="ECO:0000313" key="4">
    <source>
        <dbReference type="Proteomes" id="UP001595711"/>
    </source>
</evidence>
<dbReference type="PROSITE" id="PS50404">
    <property type="entry name" value="GST_NTER"/>
    <property type="match status" value="1"/>
</dbReference>
<organism evidence="3 4">
    <name type="scientific">Ferrovibrio xuzhouensis</name>
    <dbReference type="NCBI Taxonomy" id="1576914"/>
    <lineage>
        <taxon>Bacteria</taxon>
        <taxon>Pseudomonadati</taxon>
        <taxon>Pseudomonadota</taxon>
        <taxon>Alphaproteobacteria</taxon>
        <taxon>Rhodospirillales</taxon>
        <taxon>Rhodospirillaceae</taxon>
        <taxon>Ferrovibrio</taxon>
    </lineage>
</organism>
<evidence type="ECO:0000259" key="1">
    <source>
        <dbReference type="PROSITE" id="PS50404"/>
    </source>
</evidence>
<dbReference type="InterPro" id="IPR004045">
    <property type="entry name" value="Glutathione_S-Trfase_N"/>
</dbReference>
<evidence type="ECO:0000313" key="3">
    <source>
        <dbReference type="EMBL" id="MFC3675678.1"/>
    </source>
</evidence>
<keyword evidence="4" id="KW-1185">Reference proteome</keyword>
<evidence type="ECO:0000259" key="2">
    <source>
        <dbReference type="PROSITE" id="PS50405"/>
    </source>
</evidence>
<dbReference type="Pfam" id="PF00043">
    <property type="entry name" value="GST_C"/>
    <property type="match status" value="1"/>
</dbReference>
<dbReference type="SUPFAM" id="SSF52833">
    <property type="entry name" value="Thioredoxin-like"/>
    <property type="match status" value="1"/>
</dbReference>
<dbReference type="RefSeq" id="WP_379724699.1">
    <property type="nucleotide sequence ID" value="NZ_JBHRYJ010000001.1"/>
</dbReference>
<feature type="domain" description="GST N-terminal" evidence="1">
    <location>
        <begin position="1"/>
        <end position="79"/>
    </location>
</feature>
<dbReference type="SFLD" id="SFLDS00019">
    <property type="entry name" value="Glutathione_Transferase_(cytos"/>
    <property type="match status" value="1"/>
</dbReference>
<dbReference type="Proteomes" id="UP001595711">
    <property type="component" value="Unassembled WGS sequence"/>
</dbReference>
<dbReference type="InterPro" id="IPR010987">
    <property type="entry name" value="Glutathione-S-Trfase_C-like"/>
</dbReference>
<sequence length="222" mass="25915">MRKLYHHWLSPFSRKVRILLKEKGLDFQLEVEKTWERREDFLALNPAGLVPVLVEHDGHVLAESQAICEYLDEVYPNKLLIGFDPATRAETRRLVSWWDLKFGREVSEPLVFEKVMRRFLGQGHPESAVIRIAHQNMKVHFDYIAWLTERRTWLAGDDFSLADIAAAAHISCLDYLGDILWEDHPATHDWYARVKSRPSMRPLLADHIPGLPPPRHYADLDF</sequence>
<dbReference type="InterPro" id="IPR036282">
    <property type="entry name" value="Glutathione-S-Trfase_C_sf"/>
</dbReference>
<accession>A0ABV7VDS6</accession>
<protein>
    <submittedName>
        <fullName evidence="3">Glutathione S-transferase family protein</fullName>
    </submittedName>
</protein>
<feature type="domain" description="GST C-terminal" evidence="2">
    <location>
        <begin position="84"/>
        <end position="220"/>
    </location>
</feature>
<name>A0ABV7VDS6_9PROT</name>
<dbReference type="PANTHER" id="PTHR44051">
    <property type="entry name" value="GLUTATHIONE S-TRANSFERASE-RELATED"/>
    <property type="match status" value="1"/>
</dbReference>
<dbReference type="EMBL" id="JBHRYJ010000001">
    <property type="protein sequence ID" value="MFC3675678.1"/>
    <property type="molecule type" value="Genomic_DNA"/>
</dbReference>
<dbReference type="Pfam" id="PF13409">
    <property type="entry name" value="GST_N_2"/>
    <property type="match status" value="1"/>
</dbReference>
<dbReference type="PROSITE" id="PS50405">
    <property type="entry name" value="GST_CTER"/>
    <property type="match status" value="1"/>
</dbReference>
<proteinExistence type="predicted"/>
<gene>
    <name evidence="3" type="ORF">ACFOOQ_09005</name>
</gene>
<dbReference type="Gene3D" id="3.40.30.10">
    <property type="entry name" value="Glutaredoxin"/>
    <property type="match status" value="1"/>
</dbReference>
<dbReference type="CDD" id="cd00299">
    <property type="entry name" value="GST_C_family"/>
    <property type="match status" value="1"/>
</dbReference>
<dbReference type="InterPro" id="IPR040079">
    <property type="entry name" value="Glutathione_S-Trfase"/>
</dbReference>
<dbReference type="SFLD" id="SFLDG00358">
    <property type="entry name" value="Main_(cytGST)"/>
    <property type="match status" value="1"/>
</dbReference>